<keyword evidence="3 9" id="KW-0813">Transport</keyword>
<dbReference type="HOGENOM" id="CLU_016047_1_2_2"/>
<keyword evidence="8 9" id="KW-0472">Membrane</keyword>
<dbReference type="InterPro" id="IPR050901">
    <property type="entry name" value="BP-dep_ABC_trans_perm"/>
</dbReference>
<evidence type="ECO:0000256" key="4">
    <source>
        <dbReference type="ARBA" id="ARBA00022475"/>
    </source>
</evidence>
<keyword evidence="4" id="KW-1003">Cell membrane</keyword>
<dbReference type="GO" id="GO:0055085">
    <property type="term" value="P:transmembrane transport"/>
    <property type="evidence" value="ECO:0007669"/>
    <property type="project" value="InterPro"/>
</dbReference>
<evidence type="ECO:0000256" key="2">
    <source>
        <dbReference type="ARBA" id="ARBA00009047"/>
    </source>
</evidence>
<sequence>MSVGSGYWIRFIASIVLTTFAALIVFILLYPVFYAVLSSLVRGQILVTDPTQIMRSGLSLEHYVKAISDPRFVSATGLSLLVALTNIMFALLVITPAAYAFSRFKFTGRDAMLVAYLVLNQVGGGFGVASVIALYVMLLKLNQIGIPVIGNPVVLAAIYTAGAVPFQTWMVKNYLDALPREIDESAFIDGASWRQIIFDVVLPASKPTMVVIALFAFMGAWGEFIIANFLRVETLAAYVYETATGQTIFWSDFAARTILFALPIIVIYVFTQRYIGEAMRYGAGKA</sequence>
<gene>
    <name evidence="11" type="ORF">MA03_06265</name>
</gene>
<dbReference type="Proteomes" id="UP000067434">
    <property type="component" value="Chromosome"/>
</dbReference>
<dbReference type="KEGG" id="thf:MA03_06265"/>
<name>A0A0F7CL77_9CREN</name>
<dbReference type="AlphaFoldDB" id="A0A0F7CL77"/>
<accession>A0A0F7CL77</accession>
<dbReference type="GeneID" id="25401818"/>
<evidence type="ECO:0000256" key="5">
    <source>
        <dbReference type="ARBA" id="ARBA00022597"/>
    </source>
</evidence>
<dbReference type="PROSITE" id="PS50928">
    <property type="entry name" value="ABC_TM1"/>
    <property type="match status" value="1"/>
</dbReference>
<protein>
    <submittedName>
        <fullName evidence="11">Sugar ABC transporter permease</fullName>
    </submittedName>
</protein>
<feature type="transmembrane region" description="Helical" evidence="9">
    <location>
        <begin position="144"/>
        <end position="166"/>
    </location>
</feature>
<evidence type="ECO:0000256" key="3">
    <source>
        <dbReference type="ARBA" id="ARBA00022448"/>
    </source>
</evidence>
<reference evidence="11 12" key="1">
    <citation type="journal article" date="2015" name="Stand. Genomic Sci.">
        <title>Complete genome sequence of and proposal of Thermofilum uzonense sp. nov. a novel hyperthermophilic crenarchaeon and emended description of the genus Thermofilum.</title>
        <authorList>
            <person name="Toshchakov S.V."/>
            <person name="Korzhenkov A.A."/>
            <person name="Samarov N.I."/>
            <person name="Mazunin I.O."/>
            <person name="Mozhey O.I."/>
            <person name="Shmyr I.S."/>
            <person name="Derbikova K.S."/>
            <person name="Taranov E.A."/>
            <person name="Dominova I.N."/>
            <person name="Bonch-Osmolovskaya E.A."/>
            <person name="Patrushev M.V."/>
            <person name="Podosokorskaya O.A."/>
            <person name="Kublanov I.V."/>
        </authorList>
    </citation>
    <scope>NUCLEOTIDE SEQUENCE [LARGE SCALE GENOMIC DNA]</scope>
    <source>
        <strain evidence="11 12">1807-2</strain>
    </source>
</reference>
<dbReference type="Gene3D" id="1.10.3720.10">
    <property type="entry name" value="MetI-like"/>
    <property type="match status" value="1"/>
</dbReference>
<dbReference type="SUPFAM" id="SSF161098">
    <property type="entry name" value="MetI-like"/>
    <property type="match status" value="1"/>
</dbReference>
<feature type="transmembrane region" description="Helical" evidence="9">
    <location>
        <begin position="113"/>
        <end position="138"/>
    </location>
</feature>
<dbReference type="PATRIC" id="fig|1550241.5.peg.1301"/>
<keyword evidence="5" id="KW-0762">Sugar transport</keyword>
<keyword evidence="7 9" id="KW-1133">Transmembrane helix</keyword>
<dbReference type="PANTHER" id="PTHR32243">
    <property type="entry name" value="MALTOSE TRANSPORT SYSTEM PERMEASE-RELATED"/>
    <property type="match status" value="1"/>
</dbReference>
<comment type="similarity">
    <text evidence="2">Belongs to the binding-protein-dependent transport system permease family. MalFG subfamily.</text>
</comment>
<feature type="transmembrane region" description="Helical" evidence="9">
    <location>
        <begin position="210"/>
        <end position="230"/>
    </location>
</feature>
<feature type="transmembrane region" description="Helical" evidence="9">
    <location>
        <begin position="7"/>
        <end position="33"/>
    </location>
</feature>
<dbReference type="PANTHER" id="PTHR32243:SF50">
    <property type="entry name" value="MALTOSE_MALTODEXTRIN TRANSPORT SYSTEM PERMEASE PROTEIN MALG"/>
    <property type="match status" value="1"/>
</dbReference>
<dbReference type="STRING" id="1550241.MA03_06265"/>
<dbReference type="InterPro" id="IPR000515">
    <property type="entry name" value="MetI-like"/>
</dbReference>
<evidence type="ECO:0000256" key="9">
    <source>
        <dbReference type="RuleBase" id="RU363032"/>
    </source>
</evidence>
<feature type="domain" description="ABC transmembrane type-1" evidence="10">
    <location>
        <begin position="76"/>
        <end position="271"/>
    </location>
</feature>
<dbReference type="RefSeq" id="WP_191118476.1">
    <property type="nucleotide sequence ID" value="NZ_CP009961.1"/>
</dbReference>
<evidence type="ECO:0000256" key="6">
    <source>
        <dbReference type="ARBA" id="ARBA00022692"/>
    </source>
</evidence>
<dbReference type="OrthoDB" id="45815at2157"/>
<dbReference type="Pfam" id="PF00528">
    <property type="entry name" value="BPD_transp_1"/>
    <property type="match status" value="1"/>
</dbReference>
<dbReference type="CDD" id="cd06261">
    <property type="entry name" value="TM_PBP2"/>
    <property type="match status" value="1"/>
</dbReference>
<dbReference type="EMBL" id="CP009961">
    <property type="protein sequence ID" value="AKG38931.1"/>
    <property type="molecule type" value="Genomic_DNA"/>
</dbReference>
<evidence type="ECO:0000256" key="1">
    <source>
        <dbReference type="ARBA" id="ARBA00004651"/>
    </source>
</evidence>
<evidence type="ECO:0000256" key="7">
    <source>
        <dbReference type="ARBA" id="ARBA00022989"/>
    </source>
</evidence>
<feature type="transmembrane region" description="Helical" evidence="9">
    <location>
        <begin position="250"/>
        <end position="270"/>
    </location>
</feature>
<evidence type="ECO:0000313" key="11">
    <source>
        <dbReference type="EMBL" id="AKG38931.1"/>
    </source>
</evidence>
<organism evidence="11 12">
    <name type="scientific">Infirmifilum uzonense</name>
    <dbReference type="NCBI Taxonomy" id="1550241"/>
    <lineage>
        <taxon>Archaea</taxon>
        <taxon>Thermoproteota</taxon>
        <taxon>Thermoprotei</taxon>
        <taxon>Thermofilales</taxon>
        <taxon>Thermofilaceae</taxon>
        <taxon>Infirmifilum</taxon>
    </lineage>
</organism>
<keyword evidence="6 9" id="KW-0812">Transmembrane</keyword>
<dbReference type="GO" id="GO:0005886">
    <property type="term" value="C:plasma membrane"/>
    <property type="evidence" value="ECO:0007669"/>
    <property type="project" value="UniProtKB-SubCell"/>
</dbReference>
<feature type="transmembrane region" description="Helical" evidence="9">
    <location>
        <begin position="78"/>
        <end position="101"/>
    </location>
</feature>
<dbReference type="InterPro" id="IPR035906">
    <property type="entry name" value="MetI-like_sf"/>
</dbReference>
<evidence type="ECO:0000259" key="10">
    <source>
        <dbReference type="PROSITE" id="PS50928"/>
    </source>
</evidence>
<evidence type="ECO:0000256" key="8">
    <source>
        <dbReference type="ARBA" id="ARBA00023136"/>
    </source>
</evidence>
<evidence type="ECO:0000313" key="12">
    <source>
        <dbReference type="Proteomes" id="UP000067434"/>
    </source>
</evidence>
<comment type="subcellular location">
    <subcellularLocation>
        <location evidence="1 9">Cell membrane</location>
        <topology evidence="1 9">Multi-pass membrane protein</topology>
    </subcellularLocation>
</comment>
<proteinExistence type="inferred from homology"/>
<keyword evidence="12" id="KW-1185">Reference proteome</keyword>